<dbReference type="STRING" id="1236220.SAMN04488112_1023"/>
<dbReference type="Proteomes" id="UP000199387">
    <property type="component" value="Unassembled WGS sequence"/>
</dbReference>
<organism evidence="2 3">
    <name type="scientific">Melghirimyces thermohalophilus</name>
    <dbReference type="NCBI Taxonomy" id="1236220"/>
    <lineage>
        <taxon>Bacteria</taxon>
        <taxon>Bacillati</taxon>
        <taxon>Bacillota</taxon>
        <taxon>Bacilli</taxon>
        <taxon>Bacillales</taxon>
        <taxon>Thermoactinomycetaceae</taxon>
        <taxon>Melghirimyces</taxon>
    </lineage>
</organism>
<reference evidence="2 3" key="1">
    <citation type="submission" date="2016-10" db="EMBL/GenBank/DDBJ databases">
        <authorList>
            <person name="de Groot N.N."/>
        </authorList>
    </citation>
    <scope>NUCLEOTIDE SEQUENCE [LARGE SCALE GENOMIC DNA]</scope>
    <source>
        <strain evidence="2 3">DSM 45514</strain>
    </source>
</reference>
<sequence length="115" mass="12449">MGIIVRLFLNALAVLIAAQVIPQIEVQGFGTALMVALILGLVNTFIKPVLVFLTLPISFLTLGLFIFVLNALLFWLTGALVGGFEVEGFFGALFGSILVSIISWLLNSIWKGLRN</sequence>
<keyword evidence="1" id="KW-0812">Transmembrane</keyword>
<accession>A0A1G6I1K8</accession>
<feature type="transmembrane region" description="Helical" evidence="1">
    <location>
        <begin position="62"/>
        <end position="83"/>
    </location>
</feature>
<keyword evidence="1" id="KW-0472">Membrane</keyword>
<name>A0A1G6I1K8_9BACL</name>
<evidence type="ECO:0000313" key="3">
    <source>
        <dbReference type="Proteomes" id="UP000199387"/>
    </source>
</evidence>
<dbReference type="AlphaFoldDB" id="A0A1G6I1K8"/>
<dbReference type="InterPro" id="IPR007165">
    <property type="entry name" value="Phage_holin_4_2"/>
</dbReference>
<keyword evidence="1" id="KW-1133">Transmembrane helix</keyword>
<feature type="transmembrane region" description="Helical" evidence="1">
    <location>
        <begin position="32"/>
        <end position="55"/>
    </location>
</feature>
<protein>
    <submittedName>
        <fullName evidence="2">Putative membrane protein</fullName>
    </submittedName>
</protein>
<feature type="transmembrane region" description="Helical" evidence="1">
    <location>
        <begin position="89"/>
        <end position="110"/>
    </location>
</feature>
<dbReference type="PANTHER" id="PTHR37309:SF1">
    <property type="entry name" value="SLR0284 PROTEIN"/>
    <property type="match status" value="1"/>
</dbReference>
<evidence type="ECO:0000256" key="1">
    <source>
        <dbReference type="SAM" id="Phobius"/>
    </source>
</evidence>
<gene>
    <name evidence="2" type="ORF">SAMN04488112_1023</name>
</gene>
<proteinExistence type="predicted"/>
<dbReference type="Pfam" id="PF04020">
    <property type="entry name" value="Phage_holin_4_2"/>
    <property type="match status" value="1"/>
</dbReference>
<dbReference type="PANTHER" id="PTHR37309">
    <property type="entry name" value="SLR0284 PROTEIN"/>
    <property type="match status" value="1"/>
</dbReference>
<dbReference type="EMBL" id="FMZA01000002">
    <property type="protein sequence ID" value="SDC00354.1"/>
    <property type="molecule type" value="Genomic_DNA"/>
</dbReference>
<dbReference type="RefSeq" id="WP_091565823.1">
    <property type="nucleotide sequence ID" value="NZ_FMZA01000002.1"/>
</dbReference>
<dbReference type="OrthoDB" id="7205479at2"/>
<evidence type="ECO:0000313" key="2">
    <source>
        <dbReference type="EMBL" id="SDC00354.1"/>
    </source>
</evidence>
<keyword evidence="3" id="KW-1185">Reference proteome</keyword>